<organism evidence="2 3">
    <name type="scientific">Mucilaginibacter phyllosphaerae</name>
    <dbReference type="NCBI Taxonomy" id="1812349"/>
    <lineage>
        <taxon>Bacteria</taxon>
        <taxon>Pseudomonadati</taxon>
        <taxon>Bacteroidota</taxon>
        <taxon>Sphingobacteriia</taxon>
        <taxon>Sphingobacteriales</taxon>
        <taxon>Sphingobacteriaceae</taxon>
        <taxon>Mucilaginibacter</taxon>
    </lineage>
</organism>
<protein>
    <submittedName>
        <fullName evidence="2">Uncharacterized protein</fullName>
    </submittedName>
</protein>
<sequence>MEYYLSNGDKMVIDDITEKPDGEKEWDNPKAPENTSDERDKEQIARQYKEAKRRHDNLSENQENDKNNEENKQQQN</sequence>
<feature type="compositionally biased region" description="Basic and acidic residues" evidence="1">
    <location>
        <begin position="63"/>
        <end position="76"/>
    </location>
</feature>
<evidence type="ECO:0000313" key="2">
    <source>
        <dbReference type="EMBL" id="MBB3967519.1"/>
    </source>
</evidence>
<evidence type="ECO:0000313" key="3">
    <source>
        <dbReference type="Proteomes" id="UP000583101"/>
    </source>
</evidence>
<accession>A0ABR6I397</accession>
<name>A0ABR6I397_9SPHI</name>
<gene>
    <name evidence="2" type="ORF">GGR35_000105</name>
</gene>
<keyword evidence="3" id="KW-1185">Reference proteome</keyword>
<comment type="caution">
    <text evidence="2">The sequence shown here is derived from an EMBL/GenBank/DDBJ whole genome shotgun (WGS) entry which is preliminary data.</text>
</comment>
<feature type="compositionally biased region" description="Basic and acidic residues" evidence="1">
    <location>
        <begin position="11"/>
        <end position="50"/>
    </location>
</feature>
<reference evidence="2 3" key="1">
    <citation type="submission" date="2020-08" db="EMBL/GenBank/DDBJ databases">
        <title>Genomic Encyclopedia of Type Strains, Phase IV (KMG-IV): sequencing the most valuable type-strain genomes for metagenomic binning, comparative biology and taxonomic classification.</title>
        <authorList>
            <person name="Goeker M."/>
        </authorList>
    </citation>
    <scope>NUCLEOTIDE SEQUENCE [LARGE SCALE GENOMIC DNA]</scope>
    <source>
        <strain evidence="2 3">DSM 100995</strain>
    </source>
</reference>
<proteinExistence type="predicted"/>
<evidence type="ECO:0000256" key="1">
    <source>
        <dbReference type="SAM" id="MobiDB-lite"/>
    </source>
</evidence>
<dbReference type="EMBL" id="JACIEG010000001">
    <property type="protein sequence ID" value="MBB3967519.1"/>
    <property type="molecule type" value="Genomic_DNA"/>
</dbReference>
<dbReference type="Proteomes" id="UP000583101">
    <property type="component" value="Unassembled WGS sequence"/>
</dbReference>
<feature type="region of interest" description="Disordered" evidence="1">
    <location>
        <begin position="1"/>
        <end position="76"/>
    </location>
</feature>
<dbReference type="RefSeq" id="WP_134335249.1">
    <property type="nucleotide sequence ID" value="NZ_BMCZ01000007.1"/>
</dbReference>